<organism evidence="3 4">
    <name type="scientific">Symbiobacterium thermophilum (strain DSM 24528 / JCM 14929 / IAM 14863 / T)</name>
    <dbReference type="NCBI Taxonomy" id="292459"/>
    <lineage>
        <taxon>Bacteria</taxon>
        <taxon>Bacillati</taxon>
        <taxon>Bacillota</taxon>
        <taxon>Clostridia</taxon>
        <taxon>Eubacteriales</taxon>
        <taxon>Symbiobacteriaceae</taxon>
        <taxon>Symbiobacterium</taxon>
    </lineage>
</organism>
<dbReference type="GO" id="GO:0033922">
    <property type="term" value="F:peptidoglycan beta-N-acetylmuramidase activity"/>
    <property type="evidence" value="ECO:0007669"/>
    <property type="project" value="InterPro"/>
</dbReference>
<name>Q67RS2_SYMTH</name>
<protein>
    <recommendedName>
        <fullName evidence="5">DUF1343 domain-containing protein</fullName>
    </recommendedName>
</protein>
<evidence type="ECO:0000313" key="3">
    <source>
        <dbReference type="EMBL" id="BAD39621.1"/>
    </source>
</evidence>
<feature type="domain" description="Peptidoglycan beta-N-acetylmuramidase NamZ N-terminal" evidence="1">
    <location>
        <begin position="27"/>
        <end position="226"/>
    </location>
</feature>
<dbReference type="PANTHER" id="PTHR42915">
    <property type="entry name" value="HYPOTHETICAL 460 KDA PROTEIN IN FEUA-SIGW INTERGENIC REGION [PRECURSOR]"/>
    <property type="match status" value="1"/>
</dbReference>
<dbReference type="RefSeq" id="WP_011194769.1">
    <property type="nucleotide sequence ID" value="NC_006177.1"/>
</dbReference>
<gene>
    <name evidence="3" type="ordered locus">STH636</name>
</gene>
<evidence type="ECO:0008006" key="5">
    <source>
        <dbReference type="Google" id="ProtNLM"/>
    </source>
</evidence>
<dbReference type="InterPro" id="IPR048503">
    <property type="entry name" value="NamZ_C"/>
</dbReference>
<dbReference type="InterPro" id="IPR048502">
    <property type="entry name" value="NamZ_N"/>
</dbReference>
<proteinExistence type="predicted"/>
<dbReference type="Gene3D" id="3.40.50.12170">
    <property type="entry name" value="Uncharacterised protein PF07075, DUF1343"/>
    <property type="match status" value="1"/>
</dbReference>
<dbReference type="Proteomes" id="UP000000417">
    <property type="component" value="Chromosome"/>
</dbReference>
<evidence type="ECO:0000259" key="1">
    <source>
        <dbReference type="Pfam" id="PF07075"/>
    </source>
</evidence>
<dbReference type="KEGG" id="sth:STH636"/>
<reference evidence="3 4" key="1">
    <citation type="journal article" date="2004" name="Nucleic Acids Res.">
        <title>Genome sequence of Symbiobacterium thermophilum, an uncultivable bacterium that depends on microbial commensalism.</title>
        <authorList>
            <person name="Ueda K."/>
            <person name="Yamashita A."/>
            <person name="Ishikawa J."/>
            <person name="Shimada M."/>
            <person name="Watsuji T."/>
            <person name="Morimura K."/>
            <person name="Ikeda H."/>
            <person name="Hattori M."/>
            <person name="Beppu T."/>
        </authorList>
    </citation>
    <scope>NUCLEOTIDE SEQUENCE [LARGE SCALE GENOMIC DNA]</scope>
    <source>
        <strain evidence="4">T / IAM 14863</strain>
    </source>
</reference>
<dbReference type="HOGENOM" id="CLU_033227_1_0_9"/>
<dbReference type="STRING" id="292459.STH636"/>
<keyword evidence="4" id="KW-1185">Reference proteome</keyword>
<dbReference type="Pfam" id="PF07075">
    <property type="entry name" value="NamZ_N"/>
    <property type="match status" value="1"/>
</dbReference>
<accession>Q67RS2</accession>
<sequence>MIGLADVRLGNEVLLRSRRQLLSGVRVGIVTNHTGVNSRLESIIDLLAADPGVRVTALFSPEHGIRGDVPAGEKVDRAVDPATGLPVHSLYGDTRKPAPEMLADVDVLLFDLQDAGVRFFTYTWTMALCMQAAAEQGKRLIVLDRPNPIGGLQVEGGIVQPGLESFVGLYPVAIRHGLTHGEIATWLNQRFKIGCDLVVVPLEGWRRSMWWDETGLPFVPPSPAANGLDMLTLYPGLCFLEGTNLSEGRGTALPFQVFGAPWLDERRTVAELRALELPGVLFRPAYFIPTASKHQGRLCRGVQVHIVDRRVVRPVELGAHVIAVVRRLHPKHFEWVMWGSTRWLDRLSGSDRLYRAAEGELPLGQVLSAWAEEARSFAEEAAAYRLYD</sequence>
<evidence type="ECO:0000259" key="2">
    <source>
        <dbReference type="Pfam" id="PF20732"/>
    </source>
</evidence>
<dbReference type="PIRSF" id="PIRSF016719">
    <property type="entry name" value="UCP016719"/>
    <property type="match status" value="1"/>
</dbReference>
<evidence type="ECO:0000313" key="4">
    <source>
        <dbReference type="Proteomes" id="UP000000417"/>
    </source>
</evidence>
<dbReference type="eggNOG" id="COG3876">
    <property type="taxonomic scope" value="Bacteria"/>
</dbReference>
<dbReference type="EMBL" id="AP006840">
    <property type="protein sequence ID" value="BAD39621.1"/>
    <property type="molecule type" value="Genomic_DNA"/>
</dbReference>
<feature type="domain" description="Peptidoglycan beta-N-acetylmuramidase NamZ C-terminal" evidence="2">
    <location>
        <begin position="233"/>
        <end position="387"/>
    </location>
</feature>
<dbReference type="InterPro" id="IPR008302">
    <property type="entry name" value="NamZ"/>
</dbReference>
<dbReference type="PANTHER" id="PTHR42915:SF1">
    <property type="entry name" value="PEPTIDOGLYCAN BETA-N-ACETYLMURAMIDASE NAMZ"/>
    <property type="match status" value="1"/>
</dbReference>
<dbReference type="Gene3D" id="3.90.1150.140">
    <property type="match status" value="1"/>
</dbReference>
<dbReference type="AlphaFoldDB" id="Q67RS2"/>
<dbReference type="Pfam" id="PF20732">
    <property type="entry name" value="NamZ_C"/>
    <property type="match status" value="1"/>
</dbReference>